<accession>A0AAW1SGR0</accession>
<organism evidence="2 3">
    <name type="scientific">Apatococcus lobatus</name>
    <dbReference type="NCBI Taxonomy" id="904363"/>
    <lineage>
        <taxon>Eukaryota</taxon>
        <taxon>Viridiplantae</taxon>
        <taxon>Chlorophyta</taxon>
        <taxon>core chlorophytes</taxon>
        <taxon>Trebouxiophyceae</taxon>
        <taxon>Chlorellales</taxon>
        <taxon>Chlorellaceae</taxon>
        <taxon>Apatococcus</taxon>
    </lineage>
</organism>
<feature type="region of interest" description="Disordered" evidence="1">
    <location>
        <begin position="651"/>
        <end position="722"/>
    </location>
</feature>
<evidence type="ECO:0008006" key="4">
    <source>
        <dbReference type="Google" id="ProtNLM"/>
    </source>
</evidence>
<dbReference type="EMBL" id="JALJOS010000001">
    <property type="protein sequence ID" value="KAK9844873.1"/>
    <property type="molecule type" value="Genomic_DNA"/>
</dbReference>
<reference evidence="2 3" key="1">
    <citation type="journal article" date="2024" name="Nat. Commun.">
        <title>Phylogenomics reveals the evolutionary origins of lichenization in chlorophyte algae.</title>
        <authorList>
            <person name="Puginier C."/>
            <person name="Libourel C."/>
            <person name="Otte J."/>
            <person name="Skaloud P."/>
            <person name="Haon M."/>
            <person name="Grisel S."/>
            <person name="Petersen M."/>
            <person name="Berrin J.G."/>
            <person name="Delaux P.M."/>
            <person name="Dal Grande F."/>
            <person name="Keller J."/>
        </authorList>
    </citation>
    <scope>NUCLEOTIDE SEQUENCE [LARGE SCALE GENOMIC DNA]</scope>
    <source>
        <strain evidence="2 3">SAG 2145</strain>
    </source>
</reference>
<feature type="region of interest" description="Disordered" evidence="1">
    <location>
        <begin position="575"/>
        <end position="635"/>
    </location>
</feature>
<feature type="compositionally biased region" description="Low complexity" evidence="1">
    <location>
        <begin position="621"/>
        <end position="634"/>
    </location>
</feature>
<feature type="compositionally biased region" description="Polar residues" evidence="1">
    <location>
        <begin position="700"/>
        <end position="709"/>
    </location>
</feature>
<feature type="compositionally biased region" description="Low complexity" evidence="1">
    <location>
        <begin position="663"/>
        <end position="674"/>
    </location>
</feature>
<evidence type="ECO:0000313" key="2">
    <source>
        <dbReference type="EMBL" id="KAK9844873.1"/>
    </source>
</evidence>
<evidence type="ECO:0000256" key="1">
    <source>
        <dbReference type="SAM" id="MobiDB-lite"/>
    </source>
</evidence>
<gene>
    <name evidence="2" type="ORF">WJX74_008059</name>
</gene>
<feature type="compositionally biased region" description="Low complexity" evidence="1">
    <location>
        <begin position="602"/>
        <end position="613"/>
    </location>
</feature>
<evidence type="ECO:0000313" key="3">
    <source>
        <dbReference type="Proteomes" id="UP001438707"/>
    </source>
</evidence>
<keyword evidence="3" id="KW-1185">Reference proteome</keyword>
<proteinExistence type="predicted"/>
<feature type="compositionally biased region" description="Low complexity" evidence="1">
    <location>
        <begin position="579"/>
        <end position="593"/>
    </location>
</feature>
<dbReference type="Proteomes" id="UP001438707">
    <property type="component" value="Unassembled WGS sequence"/>
</dbReference>
<name>A0AAW1SGR0_9CHLO</name>
<comment type="caution">
    <text evidence="2">The sequence shown here is derived from an EMBL/GenBank/DDBJ whole genome shotgun (WGS) entry which is preliminary data.</text>
</comment>
<feature type="region of interest" description="Disordered" evidence="1">
    <location>
        <begin position="152"/>
        <end position="171"/>
    </location>
</feature>
<dbReference type="AlphaFoldDB" id="A0AAW1SGR0"/>
<sequence length="1191" mass="131133">MSSSGCISTRSNVRDHFEVSGDAGDGSLAHGIKEEPDFVVRWPSPALSDSEYGAEPPRHGRKRHPKLRLVPKAVQRMNLSRRIKGKRPAKQQLLQAAVRGEGIFPSHHRSSVSKRARRPLILNESDRGHFGGWHQHLQLVTGADGKIVGIDIKSPEQDDSSGAGDADVKRVPGRAGQINRFSTRVIEPIPRNYLFREKWRPWLNRQVTFVGVRISDFKAAGRGVYMSKFDFKGTLWPEWRFGEYDDRVAAAKAHDRAAIAIYGPQRALTSFVIASYPKQDLVQRKGLDLLQFLGKLQLEAKQLPQLDSSNKCGRCLACLQPALLIPCLKQEKKGATGRSSSKPPPFIRVPQEHAALEEAAEQLTKTVSKQAVIPLRERRQHSVARDHALEAARKEVEGLLPVHVQKKHRQKVEPAQFSCNKPAADLRIFDAVCHPFIPQWSAGPAIELRTKFSAVDHAQWAFEELHSIFRCLARGELVKITPLEENPDAGACSRCSSMHHKTASPLVCPAYALCTTDHSLPTFTQAKVKAAPSQTAAVKGALHQFPGWIHLAQTLPESPFEELFAGAWTRLASKQQPCSTGSSGTDSQTSAGGRLSGIPYRASAAQAQSQPQANHHGPRQAGGAASQAAAQPAGNLQSGHIHMDAAAQAGTLPVSSPHDPLQSDEAAAQAASDSHPQVAGFQPWRPSIQDPLPFDPPTGLRSQQHQSVEASRRPFSKILPRPGPIDLRPWGCGHYHLHGRQMQGLPAGEASGGTGGQGPSVSNAVLSRQHICTHYEDNDEDDEEHMELHKGRLRPAFARVLHALQAYAGVLADDKGITATRRLMAADLMACGLLLLIRLSPSDVQQAGVIAGPLWDPFLESSSTASTISFRVLGEVGCLQQTLTARRSAAHISSVSESQAHSLDLRHLRNFMADSQKLHAEQQSLPLPAGRQEKKRIFMLEVDDEGEVVDRFIVKFSGPQSFRDFLARSGIGGLRQQNPRGVDLITNLDDLQDRFEYSLNTIKLSDLVKQQGRQLTHIQQGQEGEMGLAMQRELRLSGMARDPKLAQNLRELKYGTLPGQEFDAVIMDGDDKTYLGYHTTFAKDVSDLYLLRDAASILEGRAAAANDDEYAAFQNRQIGLCYMAEQIDPKQAERLAAECRRLKILQFIRNGEDISMVKKSLGQPASQRRPLQRLDILIWSAATIMMRRACF</sequence>
<protein>
    <recommendedName>
        <fullName evidence="4">AP2/ERF domain-containing protein</fullName>
    </recommendedName>
</protein>